<dbReference type="EMBL" id="CP158568">
    <property type="protein sequence ID" value="XBY46317.1"/>
    <property type="molecule type" value="Genomic_DNA"/>
</dbReference>
<evidence type="ECO:0000256" key="1">
    <source>
        <dbReference type="SAM" id="Phobius"/>
    </source>
</evidence>
<proteinExistence type="predicted"/>
<keyword evidence="1" id="KW-0472">Membrane</keyword>
<dbReference type="AlphaFoldDB" id="A0AAU7XFU7"/>
<dbReference type="RefSeq" id="WP_407051412.1">
    <property type="nucleotide sequence ID" value="NZ_CP158568.1"/>
</dbReference>
<sequence length="69" mass="6866">MSFVSDTGSVVGTALAGTSLGGTALGADTAAAPAKPEVAAADLRRVRFALGLIVVLAGLDALFYLARLF</sequence>
<name>A0AAU7XFU7_9HYPH</name>
<dbReference type="KEGG" id="mflg:ABS361_08900"/>
<protein>
    <submittedName>
        <fullName evidence="2">Uncharacterized protein</fullName>
    </submittedName>
</protein>
<accession>A0AAU7XFU7</accession>
<reference evidence="2" key="1">
    <citation type="submission" date="2024-06" db="EMBL/GenBank/DDBJ databases">
        <title>Methylostella associata gen. nov., sp. nov., a novel Ancalomicrobiaceae-affiliated facultatively methylotrophic bacteria that feed on methanotrophs of the genus Methylococcus.</title>
        <authorList>
            <person name="Saltykova V."/>
            <person name="Danilova O.V."/>
            <person name="Oshkin I.Y."/>
            <person name="Belova S.E."/>
            <person name="Pimenov N.V."/>
            <person name="Dedysh S.N."/>
        </authorList>
    </citation>
    <scope>NUCLEOTIDE SEQUENCE</scope>
    <source>
        <strain evidence="2">S20</strain>
    </source>
</reference>
<keyword evidence="1" id="KW-0812">Transmembrane</keyword>
<feature type="transmembrane region" description="Helical" evidence="1">
    <location>
        <begin position="46"/>
        <end position="66"/>
    </location>
</feature>
<evidence type="ECO:0000313" key="2">
    <source>
        <dbReference type="EMBL" id="XBY46317.1"/>
    </source>
</evidence>
<organism evidence="2">
    <name type="scientific">Methyloraptor flagellatus</name>
    <dbReference type="NCBI Taxonomy" id="3162530"/>
    <lineage>
        <taxon>Bacteria</taxon>
        <taxon>Pseudomonadati</taxon>
        <taxon>Pseudomonadota</taxon>
        <taxon>Alphaproteobacteria</taxon>
        <taxon>Hyphomicrobiales</taxon>
        <taxon>Ancalomicrobiaceae</taxon>
        <taxon>Methyloraptor</taxon>
    </lineage>
</organism>
<gene>
    <name evidence="2" type="ORF">ABS361_08900</name>
</gene>
<keyword evidence="1" id="KW-1133">Transmembrane helix</keyword>